<gene>
    <name evidence="1" type="ORF">NR989_09055</name>
</gene>
<dbReference type="RefSeq" id="WP_275594412.1">
    <property type="nucleotide sequence ID" value="NZ_CP102381.1"/>
</dbReference>
<accession>A0ABY8C873</accession>
<protein>
    <submittedName>
        <fullName evidence="1">Uncharacterized protein</fullName>
    </submittedName>
</protein>
<reference evidence="1 2" key="1">
    <citation type="submission" date="2022-06" db="EMBL/GenBank/DDBJ databases">
        <title>Thiomicrohabdus sp. nov, an obligately chemolithoautotrophic, sulfur-oxidizing bacterium isolated from beach of Guanyin Mountain. Amoy.</title>
        <authorList>
            <person name="Zhu H."/>
        </authorList>
    </citation>
    <scope>NUCLEOTIDE SEQUENCE [LARGE SCALE GENOMIC DNA]</scope>
    <source>
        <strain evidence="1 2">XGS-01</strain>
    </source>
</reference>
<sequence length="128" mass="14173">MNFDLVVAALQTIVEIKTLEHATDMDYVGFSVENSKLPAVFYHPAGERALGRANVRGHEQETAVSFALRVGAKNDQIDALRKKIKTALTGLIINDSVISGVEFTEGQVVDVNKSTIYWRDIYTFKTIA</sequence>
<organism evidence="1 2">
    <name type="scientific">Thiomicrorhabdus lithotrophica</name>
    <dbReference type="NCBI Taxonomy" id="2949997"/>
    <lineage>
        <taxon>Bacteria</taxon>
        <taxon>Pseudomonadati</taxon>
        <taxon>Pseudomonadota</taxon>
        <taxon>Gammaproteobacteria</taxon>
        <taxon>Thiotrichales</taxon>
        <taxon>Piscirickettsiaceae</taxon>
        <taxon>Thiomicrorhabdus</taxon>
    </lineage>
</organism>
<dbReference type="Proteomes" id="UP001222275">
    <property type="component" value="Chromosome"/>
</dbReference>
<evidence type="ECO:0000313" key="1">
    <source>
        <dbReference type="EMBL" id="WEJ62155.1"/>
    </source>
</evidence>
<dbReference type="EMBL" id="CP102381">
    <property type="protein sequence ID" value="WEJ62155.1"/>
    <property type="molecule type" value="Genomic_DNA"/>
</dbReference>
<proteinExistence type="predicted"/>
<keyword evidence="2" id="KW-1185">Reference proteome</keyword>
<dbReference type="InterPro" id="IPR056912">
    <property type="entry name" value="Phage_JBD30_tail_term-like"/>
</dbReference>
<evidence type="ECO:0000313" key="2">
    <source>
        <dbReference type="Proteomes" id="UP001222275"/>
    </source>
</evidence>
<name>A0ABY8C873_9GAMM</name>
<dbReference type="Pfam" id="PF23840">
    <property type="entry name" value="Phage_tail_terminator"/>
    <property type="match status" value="1"/>
</dbReference>